<evidence type="ECO:0000313" key="2">
    <source>
        <dbReference type="EMBL" id="KAK7479775.1"/>
    </source>
</evidence>
<name>A0ABD0JYJ3_9CAEN</name>
<organism evidence="2 3">
    <name type="scientific">Batillaria attramentaria</name>
    <dbReference type="NCBI Taxonomy" id="370345"/>
    <lineage>
        <taxon>Eukaryota</taxon>
        <taxon>Metazoa</taxon>
        <taxon>Spiralia</taxon>
        <taxon>Lophotrochozoa</taxon>
        <taxon>Mollusca</taxon>
        <taxon>Gastropoda</taxon>
        <taxon>Caenogastropoda</taxon>
        <taxon>Sorbeoconcha</taxon>
        <taxon>Cerithioidea</taxon>
        <taxon>Batillariidae</taxon>
        <taxon>Batillaria</taxon>
    </lineage>
</organism>
<accession>A0ABD0JYJ3</accession>
<comment type="caution">
    <text evidence="2">The sequence shown here is derived from an EMBL/GenBank/DDBJ whole genome shotgun (WGS) entry which is preliminary data.</text>
</comment>
<dbReference type="AlphaFoldDB" id="A0ABD0JYJ3"/>
<evidence type="ECO:0000313" key="3">
    <source>
        <dbReference type="Proteomes" id="UP001519460"/>
    </source>
</evidence>
<protein>
    <submittedName>
        <fullName evidence="2">Uncharacterized protein</fullName>
    </submittedName>
</protein>
<sequence>MPPPLAGVKFLNSIYGEQPRVTVYNLAPFSCALTVDHRDASRLTKKKHLRLADEEKTTPTGFLAERKCHLIYFLPCRCTEPVHFPCRPYRPAFPLYLLPTGILRSVNVVHDSRSLLAQNNKAAVVCLSDLDPIRTSRRISASPQRTDSKNCSKRRRENATTAGSCR</sequence>
<gene>
    <name evidence="2" type="ORF">BaRGS_00028955</name>
</gene>
<proteinExistence type="predicted"/>
<dbReference type="Proteomes" id="UP001519460">
    <property type="component" value="Unassembled WGS sequence"/>
</dbReference>
<keyword evidence="3" id="KW-1185">Reference proteome</keyword>
<evidence type="ECO:0000256" key="1">
    <source>
        <dbReference type="SAM" id="MobiDB-lite"/>
    </source>
</evidence>
<dbReference type="EMBL" id="JACVVK020000295">
    <property type="protein sequence ID" value="KAK7479775.1"/>
    <property type="molecule type" value="Genomic_DNA"/>
</dbReference>
<feature type="region of interest" description="Disordered" evidence="1">
    <location>
        <begin position="139"/>
        <end position="166"/>
    </location>
</feature>
<reference evidence="2 3" key="1">
    <citation type="journal article" date="2023" name="Sci. Data">
        <title>Genome assembly of the Korean intertidal mud-creeper Batillaria attramentaria.</title>
        <authorList>
            <person name="Patra A.K."/>
            <person name="Ho P.T."/>
            <person name="Jun S."/>
            <person name="Lee S.J."/>
            <person name="Kim Y."/>
            <person name="Won Y.J."/>
        </authorList>
    </citation>
    <scope>NUCLEOTIDE SEQUENCE [LARGE SCALE GENOMIC DNA]</scope>
    <source>
        <strain evidence="2">Wonlab-2016</strain>
    </source>
</reference>